<gene>
    <name evidence="1" type="ORF">Ahu01nite_021010</name>
</gene>
<dbReference type="EMBL" id="BOMN01000024">
    <property type="protein sequence ID" value="GIE18999.1"/>
    <property type="molecule type" value="Genomic_DNA"/>
</dbReference>
<evidence type="ECO:0000313" key="2">
    <source>
        <dbReference type="Proteomes" id="UP000603200"/>
    </source>
</evidence>
<organism evidence="1 2">
    <name type="scientific">Winogradskya humida</name>
    <dbReference type="NCBI Taxonomy" id="113566"/>
    <lineage>
        <taxon>Bacteria</taxon>
        <taxon>Bacillati</taxon>
        <taxon>Actinomycetota</taxon>
        <taxon>Actinomycetes</taxon>
        <taxon>Micromonosporales</taxon>
        <taxon>Micromonosporaceae</taxon>
        <taxon>Winogradskya</taxon>
    </lineage>
</organism>
<proteinExistence type="predicted"/>
<sequence>MDRDHELDQILERVSASALKSLDKDVDVDGSLRDLLREVDSTLPSTSEEEAP</sequence>
<dbReference type="RefSeq" id="WP_203836250.1">
    <property type="nucleotide sequence ID" value="NZ_BAAATV010000005.1"/>
</dbReference>
<dbReference type="Proteomes" id="UP000603200">
    <property type="component" value="Unassembled WGS sequence"/>
</dbReference>
<comment type="caution">
    <text evidence="1">The sequence shown here is derived from an EMBL/GenBank/DDBJ whole genome shotgun (WGS) entry which is preliminary data.</text>
</comment>
<reference evidence="1 2" key="1">
    <citation type="submission" date="2021-01" db="EMBL/GenBank/DDBJ databases">
        <title>Whole genome shotgun sequence of Actinoplanes humidus NBRC 14915.</title>
        <authorList>
            <person name="Komaki H."/>
            <person name="Tamura T."/>
        </authorList>
    </citation>
    <scope>NUCLEOTIDE SEQUENCE [LARGE SCALE GENOMIC DNA]</scope>
    <source>
        <strain evidence="1 2">NBRC 14915</strain>
    </source>
</reference>
<name>A0ABQ3ZK92_9ACTN</name>
<protein>
    <submittedName>
        <fullName evidence="1">Uncharacterized protein</fullName>
    </submittedName>
</protein>
<accession>A0ABQ3ZK92</accession>
<keyword evidence="2" id="KW-1185">Reference proteome</keyword>
<evidence type="ECO:0000313" key="1">
    <source>
        <dbReference type="EMBL" id="GIE18999.1"/>
    </source>
</evidence>